<dbReference type="EMBL" id="CP002547">
    <property type="protein sequence ID" value="ADY54602.1"/>
    <property type="molecule type" value="Genomic_DNA"/>
</dbReference>
<evidence type="ECO:0000256" key="1">
    <source>
        <dbReference type="ARBA" id="ARBA00006739"/>
    </source>
</evidence>
<evidence type="ECO:0000256" key="3">
    <source>
        <dbReference type="ARBA" id="ARBA00022679"/>
    </source>
</evidence>
<feature type="transmembrane region" description="Helical" evidence="4">
    <location>
        <begin position="299"/>
        <end position="323"/>
    </location>
</feature>
<keyword evidence="4" id="KW-0812">Transmembrane</keyword>
<sequence length="431" mass="50076">MEAYIAILGQIFNVTMVLIQVLIIFVTLYYFTLAIVGLYRKPERKDYDLVKKFAVIVAAHNEEAVIGPLVNNLKNLDYPEELFDVYVVADNCNDKTALIARQEGAIVYQRVNHQKRGKGYALEWMFNKLFNLKKEYDAVVLFDADNLVKGDFLQEMNYKLCEGAKIVQGYIDSKNPFDTWVTNTFSIAFWLMNRMIQLARFNLDISNVLAGTGMCISCDVLKKFGWGAHSLTEDLEFTMKALSHGVKTTWAHDAVVYDEKPLTFMRSCIQRKRWAQGQVDIAGRYFFILLFKGFKEKKWMYFDAAIHVFQPYFLMITTLFLFVQILPVLQDSYYNVFAELIPYTVWQIVSSGITIFPVVSLYLDRAPLKAYFGLILYPIFMYSWVPIIFLGFIDRNKKEWSHTLHTRSISYKDMVTKEAQAKEEKVVELKS</sequence>
<evidence type="ECO:0000313" key="6">
    <source>
        <dbReference type="Proteomes" id="UP000007488"/>
    </source>
</evidence>
<reference evidence="5 6" key="1">
    <citation type="journal article" date="2011" name="Stand. Genomic Sci.">
        <title>Complete genome sequence of Syntrophobotulus glycolicus type strain (FlGlyR).</title>
        <authorList>
            <person name="Han C."/>
            <person name="Mwirichia R."/>
            <person name="Chertkov O."/>
            <person name="Held B."/>
            <person name="Lapidus A."/>
            <person name="Nolan M."/>
            <person name="Lucas S."/>
            <person name="Hammon N."/>
            <person name="Deshpande S."/>
            <person name="Cheng J.F."/>
            <person name="Tapia R."/>
            <person name="Goodwin L."/>
            <person name="Pitluck S."/>
            <person name="Huntemann M."/>
            <person name="Liolios K."/>
            <person name="Ivanova N."/>
            <person name="Pagani I."/>
            <person name="Mavromatis K."/>
            <person name="Ovchinikova G."/>
            <person name="Pati A."/>
            <person name="Chen A."/>
            <person name="Palaniappan K."/>
            <person name="Land M."/>
            <person name="Hauser L."/>
            <person name="Brambilla E.M."/>
            <person name="Rohde M."/>
            <person name="Spring S."/>
            <person name="Sikorski J."/>
            <person name="Goker M."/>
            <person name="Woyke T."/>
            <person name="Bristow J."/>
            <person name="Eisen J.A."/>
            <person name="Markowitz V."/>
            <person name="Hugenholtz P."/>
            <person name="Kyrpides N.C."/>
            <person name="Klenk H.P."/>
            <person name="Detter J.C."/>
        </authorList>
    </citation>
    <scope>NUCLEOTIDE SEQUENCE [LARGE SCALE GENOMIC DNA]</scope>
    <source>
        <strain evidence="6">DSM 8271 / FlGlyR</strain>
    </source>
</reference>
<feature type="transmembrane region" description="Helical" evidence="4">
    <location>
        <begin position="17"/>
        <end position="39"/>
    </location>
</feature>
<dbReference type="STRING" id="645991.Sgly_0231"/>
<keyword evidence="4" id="KW-0472">Membrane</keyword>
<dbReference type="KEGG" id="sgy:Sgly_0231"/>
<feature type="transmembrane region" description="Helical" evidence="4">
    <location>
        <begin position="343"/>
        <end position="363"/>
    </location>
</feature>
<dbReference type="GO" id="GO:0016757">
    <property type="term" value="F:glycosyltransferase activity"/>
    <property type="evidence" value="ECO:0007669"/>
    <property type="project" value="UniProtKB-KW"/>
</dbReference>
<dbReference type="SUPFAM" id="SSF53448">
    <property type="entry name" value="Nucleotide-diphospho-sugar transferases"/>
    <property type="match status" value="1"/>
</dbReference>
<dbReference type="PANTHER" id="PTHR43630">
    <property type="entry name" value="POLY-BETA-1,6-N-ACETYL-D-GLUCOSAMINE SYNTHASE"/>
    <property type="match status" value="1"/>
</dbReference>
<keyword evidence="6" id="KW-1185">Reference proteome</keyword>
<protein>
    <submittedName>
        <fullName evidence="5">Glycosyl transferase family 2</fullName>
    </submittedName>
</protein>
<dbReference type="RefSeq" id="WP_013623473.1">
    <property type="nucleotide sequence ID" value="NC_015172.1"/>
</dbReference>
<dbReference type="Pfam" id="PF13641">
    <property type="entry name" value="Glyco_tranf_2_3"/>
    <property type="match status" value="1"/>
</dbReference>
<dbReference type="Gene3D" id="3.90.550.10">
    <property type="entry name" value="Spore Coat Polysaccharide Biosynthesis Protein SpsA, Chain A"/>
    <property type="match status" value="1"/>
</dbReference>
<evidence type="ECO:0000256" key="2">
    <source>
        <dbReference type="ARBA" id="ARBA00022676"/>
    </source>
</evidence>
<reference evidence="6" key="2">
    <citation type="submission" date="2011-02" db="EMBL/GenBank/DDBJ databases">
        <title>The complete genome of Syntrophobotulus glycolicus DSM 8271.</title>
        <authorList>
            <person name="Lucas S."/>
            <person name="Copeland A."/>
            <person name="Lapidus A."/>
            <person name="Bruce D."/>
            <person name="Goodwin L."/>
            <person name="Pitluck S."/>
            <person name="Kyrpides N."/>
            <person name="Mavromatis K."/>
            <person name="Pagani I."/>
            <person name="Ivanova N."/>
            <person name="Mikhailova N."/>
            <person name="Chertkov O."/>
            <person name="Held B."/>
            <person name="Detter J.C."/>
            <person name="Tapia R."/>
            <person name="Han C."/>
            <person name="Land M."/>
            <person name="Hauser L."/>
            <person name="Markowitz V."/>
            <person name="Cheng J.-F."/>
            <person name="Hugenholtz P."/>
            <person name="Woyke T."/>
            <person name="Wu D."/>
            <person name="Spring S."/>
            <person name="Schroeder M."/>
            <person name="Brambilla E."/>
            <person name="Klenk H.-P."/>
            <person name="Eisen J.A."/>
        </authorList>
    </citation>
    <scope>NUCLEOTIDE SEQUENCE [LARGE SCALE GENOMIC DNA]</scope>
    <source>
        <strain evidence="6">DSM 8271 / FlGlyR</strain>
    </source>
</reference>
<gene>
    <name evidence="5" type="ordered locus">Sgly_0231</name>
</gene>
<dbReference type="PANTHER" id="PTHR43630:SF1">
    <property type="entry name" value="POLY-BETA-1,6-N-ACETYL-D-GLUCOSAMINE SYNTHASE"/>
    <property type="match status" value="1"/>
</dbReference>
<dbReference type="eggNOG" id="COG1215">
    <property type="taxonomic scope" value="Bacteria"/>
</dbReference>
<dbReference type="CDD" id="cd06438">
    <property type="entry name" value="EpsO_like"/>
    <property type="match status" value="1"/>
</dbReference>
<proteinExistence type="inferred from homology"/>
<dbReference type="HOGENOM" id="CLU_023978_1_1_9"/>
<keyword evidence="4" id="KW-1133">Transmembrane helix</keyword>
<dbReference type="Proteomes" id="UP000007488">
    <property type="component" value="Chromosome"/>
</dbReference>
<dbReference type="AlphaFoldDB" id="F0SWB6"/>
<comment type="similarity">
    <text evidence="1">Belongs to the glycosyltransferase 2 family.</text>
</comment>
<accession>F0SWB6</accession>
<keyword evidence="2" id="KW-0328">Glycosyltransferase</keyword>
<feature type="transmembrane region" description="Helical" evidence="4">
    <location>
        <begin position="370"/>
        <end position="393"/>
    </location>
</feature>
<name>F0SWB6_SYNGF</name>
<organism evidence="5 6">
    <name type="scientific">Syntrophobotulus glycolicus (strain DSM 8271 / FlGlyR)</name>
    <dbReference type="NCBI Taxonomy" id="645991"/>
    <lineage>
        <taxon>Bacteria</taxon>
        <taxon>Bacillati</taxon>
        <taxon>Bacillota</taxon>
        <taxon>Clostridia</taxon>
        <taxon>Eubacteriales</taxon>
        <taxon>Desulfitobacteriaceae</taxon>
        <taxon>Syntrophobotulus</taxon>
    </lineage>
</organism>
<evidence type="ECO:0000256" key="4">
    <source>
        <dbReference type="SAM" id="Phobius"/>
    </source>
</evidence>
<evidence type="ECO:0000313" key="5">
    <source>
        <dbReference type="EMBL" id="ADY54602.1"/>
    </source>
</evidence>
<keyword evidence="3 5" id="KW-0808">Transferase</keyword>
<dbReference type="InterPro" id="IPR029044">
    <property type="entry name" value="Nucleotide-diphossugar_trans"/>
</dbReference>